<evidence type="ECO:0000313" key="6">
    <source>
        <dbReference type="Proteomes" id="UP000290189"/>
    </source>
</evidence>
<dbReference type="PANTHER" id="PTHR12276">
    <property type="entry name" value="EPSIN/ENT-RELATED"/>
    <property type="match status" value="1"/>
</dbReference>
<organism evidence="3 5">
    <name type="scientific">Plasmodiophora brassicae</name>
    <name type="common">Clubroot disease agent</name>
    <dbReference type="NCBI Taxonomy" id="37360"/>
    <lineage>
        <taxon>Eukaryota</taxon>
        <taxon>Sar</taxon>
        <taxon>Rhizaria</taxon>
        <taxon>Endomyxa</taxon>
        <taxon>Phytomyxea</taxon>
        <taxon>Plasmodiophorida</taxon>
        <taxon>Plasmodiophoridae</taxon>
        <taxon>Plasmodiophora</taxon>
    </lineage>
</organism>
<dbReference type="OrthoDB" id="4033880at2759"/>
<dbReference type="EMBL" id="OVEO01000006">
    <property type="protein sequence ID" value="SPQ96719.1"/>
    <property type="molecule type" value="Genomic_DNA"/>
</dbReference>
<dbReference type="Proteomes" id="UP000039324">
    <property type="component" value="Unassembled WGS sequence"/>
</dbReference>
<keyword evidence="4" id="KW-0496">Mitochondrion</keyword>
<geneLocation type="mitochondrion" evidence="4"/>
<dbReference type="FunFam" id="1.25.40.90:FF:000006">
    <property type="entry name" value="Clathrin interactor 1"/>
    <property type="match status" value="1"/>
</dbReference>
<dbReference type="SMART" id="SM00273">
    <property type="entry name" value="ENTH"/>
    <property type="match status" value="1"/>
</dbReference>
<feature type="region of interest" description="Disordered" evidence="1">
    <location>
        <begin position="441"/>
        <end position="506"/>
    </location>
</feature>
<feature type="compositionally biased region" description="Acidic residues" evidence="1">
    <location>
        <begin position="234"/>
        <end position="246"/>
    </location>
</feature>
<dbReference type="GO" id="GO:0030125">
    <property type="term" value="C:clathrin vesicle coat"/>
    <property type="evidence" value="ECO:0007669"/>
    <property type="project" value="TreeGrafter"/>
</dbReference>
<dbReference type="Pfam" id="PF01417">
    <property type="entry name" value="ENTH"/>
    <property type="match status" value="1"/>
</dbReference>
<dbReference type="PANTHER" id="PTHR12276:SF45">
    <property type="entry name" value="CLATHRIN INTERACTOR 1"/>
    <property type="match status" value="1"/>
</dbReference>
<protein>
    <recommendedName>
        <fullName evidence="2">ENTH domain-containing protein</fullName>
    </recommendedName>
</protein>
<feature type="compositionally biased region" description="Polar residues" evidence="1">
    <location>
        <begin position="390"/>
        <end position="426"/>
    </location>
</feature>
<dbReference type="GO" id="GO:0030276">
    <property type="term" value="F:clathrin binding"/>
    <property type="evidence" value="ECO:0007669"/>
    <property type="project" value="TreeGrafter"/>
</dbReference>
<dbReference type="EMBL" id="CDSF01000001">
    <property type="protein sequence ID" value="CEO94370.1"/>
    <property type="molecule type" value="Genomic_DNA"/>
</dbReference>
<accession>A0A0G4IGZ0</accession>
<evidence type="ECO:0000259" key="2">
    <source>
        <dbReference type="PROSITE" id="PS50942"/>
    </source>
</evidence>
<feature type="compositionally biased region" description="Basic residues" evidence="1">
    <location>
        <begin position="210"/>
        <end position="222"/>
    </location>
</feature>
<feature type="domain" description="ENTH" evidence="2">
    <location>
        <begin position="21"/>
        <end position="153"/>
    </location>
</feature>
<dbReference type="GO" id="GO:0005886">
    <property type="term" value="C:plasma membrane"/>
    <property type="evidence" value="ECO:0007669"/>
    <property type="project" value="TreeGrafter"/>
</dbReference>
<dbReference type="AlphaFoldDB" id="A0A0G4IGZ0"/>
<dbReference type="PROSITE" id="PS50942">
    <property type="entry name" value="ENTH"/>
    <property type="match status" value="1"/>
</dbReference>
<reference evidence="4 6" key="2">
    <citation type="submission" date="2018-03" db="EMBL/GenBank/DDBJ databases">
        <authorList>
            <person name="Fogelqvist J."/>
        </authorList>
    </citation>
    <scope>NUCLEOTIDE SEQUENCE [LARGE SCALE GENOMIC DNA]</scope>
</reference>
<name>A0A0G4IGZ0_PLABS</name>
<feature type="compositionally biased region" description="Basic residues" evidence="1">
    <location>
        <begin position="265"/>
        <end position="275"/>
    </location>
</feature>
<sequence>MQIGNLNVNVNSIVNKVRDQIEQYRGSEIEKKVKEATSSANWGVTGQVKEDIARATYDYTGYSEVMGILWKRMGESGKNWRMVFKSLDLLEYLLKRGSERVVSEARERQYQIRTLKDFHFSEQDGRDKGGGIREKSRAICELLNDDAALKAERQRARTTQAKYTGLGSYGYAASNYRGFDSFDMPREEPAATGRWRDEEGGDAQAEIKKEKKKNKKKKKPKKGSSAAADKNDELSDDVLSESEEEEKQGTAIQYGIPDPLPPPKDKKKKKRKKKQSSQEVDQPIPDLFSADAAATSTAASVDDILGMAFSAPAPAPSQAFPPVQQLQPQQHPSFAFPDVRGGLTSDSEEWGFVSASTNPHGSPPFTSAAPSNAPFDPFFANSNPAPPQQPVFTPSTTQLQQPSPFLSPTSAAPVQSFQGNASASPAANSLWDSSLIDLGALSLSSGPPAKNAMSSTQPAASKPPNAFSPSMFSSPAPSNNPPQPNLLFSGFDSPAPTPDGFNPYGL</sequence>
<evidence type="ECO:0000313" key="4">
    <source>
        <dbReference type="EMBL" id="SPQ96719.1"/>
    </source>
</evidence>
<feature type="compositionally biased region" description="Low complexity" evidence="1">
    <location>
        <begin position="312"/>
        <end position="332"/>
    </location>
</feature>
<feature type="compositionally biased region" description="Polar residues" evidence="1">
    <location>
        <begin position="354"/>
        <end position="370"/>
    </location>
</feature>
<feature type="compositionally biased region" description="Basic and acidic residues" evidence="1">
    <location>
        <begin position="183"/>
        <end position="198"/>
    </location>
</feature>
<evidence type="ECO:0000256" key="1">
    <source>
        <dbReference type="SAM" id="MobiDB-lite"/>
    </source>
</evidence>
<dbReference type="Gene3D" id="1.25.40.90">
    <property type="match status" value="1"/>
</dbReference>
<evidence type="ECO:0000313" key="3">
    <source>
        <dbReference type="EMBL" id="CEO94370.1"/>
    </source>
</evidence>
<gene>
    <name evidence="3" type="ORF">PBRA_000155</name>
    <name evidence="4" type="ORF">PLBR_LOCUS3934</name>
</gene>
<feature type="compositionally biased region" description="Low complexity" evidence="1">
    <location>
        <begin position="463"/>
        <end position="477"/>
    </location>
</feature>
<dbReference type="GO" id="GO:0006897">
    <property type="term" value="P:endocytosis"/>
    <property type="evidence" value="ECO:0007669"/>
    <property type="project" value="TreeGrafter"/>
</dbReference>
<dbReference type="STRING" id="37360.A0A0G4IGZ0"/>
<proteinExistence type="predicted"/>
<dbReference type="GO" id="GO:0005768">
    <property type="term" value="C:endosome"/>
    <property type="evidence" value="ECO:0007669"/>
    <property type="project" value="TreeGrafter"/>
</dbReference>
<dbReference type="CDD" id="cd03571">
    <property type="entry name" value="ENTH"/>
    <property type="match status" value="1"/>
</dbReference>
<keyword evidence="5" id="KW-1185">Reference proteome</keyword>
<feature type="region of interest" description="Disordered" evidence="1">
    <location>
        <begin position="178"/>
        <end position="288"/>
    </location>
</feature>
<dbReference type="OMA" id="PRSNDAW"/>
<dbReference type="Proteomes" id="UP000290189">
    <property type="component" value="Unassembled WGS sequence"/>
</dbReference>
<dbReference type="SUPFAM" id="SSF48464">
    <property type="entry name" value="ENTH/VHS domain"/>
    <property type="match status" value="1"/>
</dbReference>
<dbReference type="GO" id="GO:0005543">
    <property type="term" value="F:phospholipid binding"/>
    <property type="evidence" value="ECO:0007669"/>
    <property type="project" value="TreeGrafter"/>
</dbReference>
<reference evidence="3 5" key="1">
    <citation type="submission" date="2015-02" db="EMBL/GenBank/DDBJ databases">
        <authorList>
            <person name="Chooi Y.-H."/>
        </authorList>
    </citation>
    <scope>NUCLEOTIDE SEQUENCE [LARGE SCALE GENOMIC DNA]</scope>
    <source>
        <strain evidence="3">E3</strain>
    </source>
</reference>
<feature type="region of interest" description="Disordered" evidence="1">
    <location>
        <begin position="312"/>
        <end position="426"/>
    </location>
</feature>
<dbReference type="InterPro" id="IPR013809">
    <property type="entry name" value="ENTH"/>
</dbReference>
<evidence type="ECO:0000313" key="5">
    <source>
        <dbReference type="Proteomes" id="UP000039324"/>
    </source>
</evidence>
<dbReference type="InterPro" id="IPR008942">
    <property type="entry name" value="ENTH_VHS"/>
</dbReference>